<gene>
    <name evidence="1" type="ORF">S01H1_82372</name>
</gene>
<dbReference type="EMBL" id="BARS01055832">
    <property type="protein sequence ID" value="GAG49371.1"/>
    <property type="molecule type" value="Genomic_DNA"/>
</dbReference>
<protein>
    <submittedName>
        <fullName evidence="1">Uncharacterized protein</fullName>
    </submittedName>
</protein>
<feature type="non-terminal residue" evidence="1">
    <location>
        <position position="116"/>
    </location>
</feature>
<comment type="caution">
    <text evidence="1">The sequence shown here is derived from an EMBL/GenBank/DDBJ whole genome shotgun (WGS) entry which is preliminary data.</text>
</comment>
<proteinExistence type="predicted"/>
<reference evidence="1" key="1">
    <citation type="journal article" date="2014" name="Front. Microbiol.">
        <title>High frequency of phylogenetically diverse reductive dehalogenase-homologous genes in deep subseafloor sedimentary metagenomes.</title>
        <authorList>
            <person name="Kawai M."/>
            <person name="Futagami T."/>
            <person name="Toyoda A."/>
            <person name="Takaki Y."/>
            <person name="Nishi S."/>
            <person name="Hori S."/>
            <person name="Arai W."/>
            <person name="Tsubouchi T."/>
            <person name="Morono Y."/>
            <person name="Uchiyama I."/>
            <person name="Ito T."/>
            <person name="Fujiyama A."/>
            <person name="Inagaki F."/>
            <person name="Takami H."/>
        </authorList>
    </citation>
    <scope>NUCLEOTIDE SEQUENCE</scope>
    <source>
        <strain evidence="1">Expedition CK06-06</strain>
    </source>
</reference>
<accession>X0ZMC5</accession>
<organism evidence="1">
    <name type="scientific">marine sediment metagenome</name>
    <dbReference type="NCBI Taxonomy" id="412755"/>
    <lineage>
        <taxon>unclassified sequences</taxon>
        <taxon>metagenomes</taxon>
        <taxon>ecological metagenomes</taxon>
    </lineage>
</organism>
<name>X0ZMC5_9ZZZZ</name>
<sequence length="116" mass="13089">MMTIDPDPFKEFLSSLSRITLLNFQLWDGKGLVFASGADPAEEPNLRAYRDFSAEVMRQAAYKCTQCESRYLMFGTPIKYGQEAIGSLIAYGINSDREWESGDIPSEKTSQAKEME</sequence>
<evidence type="ECO:0000313" key="1">
    <source>
        <dbReference type="EMBL" id="GAG49371.1"/>
    </source>
</evidence>
<dbReference type="AlphaFoldDB" id="X0ZMC5"/>